<name>A0A1M4ZPD0_9BACT</name>
<dbReference type="EMBL" id="FQVB01000012">
    <property type="protein sequence ID" value="SHF19657.1"/>
    <property type="molecule type" value="Genomic_DNA"/>
</dbReference>
<dbReference type="Proteomes" id="UP000184076">
    <property type="component" value="Unassembled WGS sequence"/>
</dbReference>
<organism evidence="1 2">
    <name type="scientific">Desulfacinum infernum DSM 9756</name>
    <dbReference type="NCBI Taxonomy" id="1121391"/>
    <lineage>
        <taxon>Bacteria</taxon>
        <taxon>Pseudomonadati</taxon>
        <taxon>Thermodesulfobacteriota</taxon>
        <taxon>Syntrophobacteria</taxon>
        <taxon>Syntrophobacterales</taxon>
        <taxon>Syntrophobacteraceae</taxon>
        <taxon>Desulfacinum</taxon>
    </lineage>
</organism>
<proteinExistence type="predicted"/>
<reference evidence="2" key="1">
    <citation type="submission" date="2016-11" db="EMBL/GenBank/DDBJ databases">
        <authorList>
            <person name="Varghese N."/>
            <person name="Submissions S."/>
        </authorList>
    </citation>
    <scope>NUCLEOTIDE SEQUENCE [LARGE SCALE GENOMIC DNA]</scope>
    <source>
        <strain evidence="2">DSM 9756</strain>
    </source>
</reference>
<evidence type="ECO:0000313" key="2">
    <source>
        <dbReference type="Proteomes" id="UP000184076"/>
    </source>
</evidence>
<gene>
    <name evidence="1" type="ORF">SAMN02745206_01521</name>
</gene>
<keyword evidence="2" id="KW-1185">Reference proteome</keyword>
<evidence type="ECO:0000313" key="1">
    <source>
        <dbReference type="EMBL" id="SHF19657.1"/>
    </source>
</evidence>
<accession>A0A1M4ZPD0</accession>
<protein>
    <submittedName>
        <fullName evidence="1">Uncharacterized protein</fullName>
    </submittedName>
</protein>
<dbReference type="RefSeq" id="WP_073038391.1">
    <property type="nucleotide sequence ID" value="NZ_FQVB01000012.1"/>
</dbReference>
<sequence>MSRTMQIDIRLVPAYGSGGLAKAYPRCAAMFRDAGKERIVEESPSLFHLVDELVRLMNDPAVPERWKRPLGLHLDRLKRCRDEARDHLLGRRLNDLDQALYRLEDAFDDLEKDLAW</sequence>
<dbReference type="OrthoDB" id="5513678at2"/>
<dbReference type="AlphaFoldDB" id="A0A1M4ZPD0"/>